<dbReference type="InterPro" id="IPR044713">
    <property type="entry name" value="DNJA1/2-like"/>
</dbReference>
<reference evidence="1 2" key="1">
    <citation type="journal article" date="2019" name="Commun. Biol.">
        <title>The bagworm genome reveals a unique fibroin gene that provides high tensile strength.</title>
        <authorList>
            <person name="Kono N."/>
            <person name="Nakamura H."/>
            <person name="Ohtoshi R."/>
            <person name="Tomita M."/>
            <person name="Numata K."/>
            <person name="Arakawa K."/>
        </authorList>
    </citation>
    <scope>NUCLEOTIDE SEQUENCE [LARGE SCALE GENOMIC DNA]</scope>
</reference>
<proteinExistence type="predicted"/>
<dbReference type="GO" id="GO:0051082">
    <property type="term" value="F:unfolded protein binding"/>
    <property type="evidence" value="ECO:0007669"/>
    <property type="project" value="InterPro"/>
</dbReference>
<dbReference type="EMBL" id="BGZK01005267">
    <property type="protein sequence ID" value="GBP13298.1"/>
    <property type="molecule type" value="Genomic_DNA"/>
</dbReference>
<dbReference type="Gene3D" id="2.60.260.20">
    <property type="entry name" value="Urease metallochaperone UreE, N-terminal domain"/>
    <property type="match status" value="1"/>
</dbReference>
<gene>
    <name evidence="1" type="primary">DNAJA1</name>
    <name evidence="1" type="ORF">EVAR_101627_1</name>
</gene>
<evidence type="ECO:0000313" key="1">
    <source>
        <dbReference type="EMBL" id="GBP13298.1"/>
    </source>
</evidence>
<keyword evidence="2" id="KW-1185">Reference proteome</keyword>
<dbReference type="AlphaFoldDB" id="A0A4C1TIS6"/>
<dbReference type="SUPFAM" id="SSF49493">
    <property type="entry name" value="HSP40/DnaJ peptide-binding domain"/>
    <property type="match status" value="1"/>
</dbReference>
<organism evidence="1 2">
    <name type="scientific">Eumeta variegata</name>
    <name type="common">Bagworm moth</name>
    <name type="synonym">Eumeta japonica</name>
    <dbReference type="NCBI Taxonomy" id="151549"/>
    <lineage>
        <taxon>Eukaryota</taxon>
        <taxon>Metazoa</taxon>
        <taxon>Ecdysozoa</taxon>
        <taxon>Arthropoda</taxon>
        <taxon>Hexapoda</taxon>
        <taxon>Insecta</taxon>
        <taxon>Pterygota</taxon>
        <taxon>Neoptera</taxon>
        <taxon>Endopterygota</taxon>
        <taxon>Lepidoptera</taxon>
        <taxon>Glossata</taxon>
        <taxon>Ditrysia</taxon>
        <taxon>Tineoidea</taxon>
        <taxon>Psychidae</taxon>
        <taxon>Oiketicinae</taxon>
        <taxon>Eumeta</taxon>
    </lineage>
</organism>
<dbReference type="Gene3D" id="2.10.230.10">
    <property type="entry name" value="Heat shock protein DnaJ, cysteine-rich domain"/>
    <property type="match status" value="1"/>
</dbReference>
<name>A0A4C1TIS6_EUMVA</name>
<evidence type="ECO:0000313" key="2">
    <source>
        <dbReference type="Proteomes" id="UP000299102"/>
    </source>
</evidence>
<dbReference type="PANTHER" id="PTHR43888">
    <property type="entry name" value="DNAJ-LIKE-2, ISOFORM A-RELATED"/>
    <property type="match status" value="1"/>
</dbReference>
<accession>A0A4C1TIS6</accession>
<protein>
    <submittedName>
        <fullName evidence="1">DnaJ homolog subfamily A member 1</fullName>
    </submittedName>
</protein>
<dbReference type="GO" id="GO:0030544">
    <property type="term" value="F:Hsp70 protein binding"/>
    <property type="evidence" value="ECO:0007669"/>
    <property type="project" value="InterPro"/>
</dbReference>
<comment type="caution">
    <text evidence="1">The sequence shown here is derived from an EMBL/GenBank/DDBJ whole genome shotgun (WGS) entry which is preliminary data.</text>
</comment>
<dbReference type="OrthoDB" id="550424at2759"/>
<sequence>MDFFERFFGGGFSSNRRRERRGKDVVHQLSVQLEELYNGATEIGLQKMSYVISVKVEGVKGAIEKCMQCRGTGLETRMHQIGASLIQHVEQV</sequence>
<dbReference type="InterPro" id="IPR008971">
    <property type="entry name" value="HSP40/DnaJ_pept-bd"/>
</dbReference>
<dbReference type="Proteomes" id="UP000299102">
    <property type="component" value="Unassembled WGS sequence"/>
</dbReference>
<dbReference type="GO" id="GO:0006457">
    <property type="term" value="P:protein folding"/>
    <property type="evidence" value="ECO:0007669"/>
    <property type="project" value="InterPro"/>
</dbReference>
<dbReference type="STRING" id="151549.A0A4C1TIS6"/>